<evidence type="ECO:0000256" key="8">
    <source>
        <dbReference type="ARBA" id="ARBA00022989"/>
    </source>
</evidence>
<keyword evidence="15" id="KW-1185">Reference proteome</keyword>
<evidence type="ECO:0000256" key="5">
    <source>
        <dbReference type="ARBA" id="ARBA00022692"/>
    </source>
</evidence>
<dbReference type="AlphaFoldDB" id="A0A4Y2HWB4"/>
<comment type="subcellular location">
    <subcellularLocation>
        <location evidence="1">Membrane</location>
        <topology evidence="1">Multi-pass membrane protein</topology>
    </subcellularLocation>
</comment>
<accession>A0A4Y2HWB4</accession>
<dbReference type="Pfam" id="PF00520">
    <property type="entry name" value="Ion_trans"/>
    <property type="match status" value="1"/>
</dbReference>
<keyword evidence="10 12" id="KW-0472">Membrane</keyword>
<feature type="transmembrane region" description="Helical" evidence="12">
    <location>
        <begin position="14"/>
        <end position="32"/>
    </location>
</feature>
<keyword evidence="3" id="KW-0109">Calcium transport</keyword>
<evidence type="ECO:0000256" key="10">
    <source>
        <dbReference type="ARBA" id="ARBA00023136"/>
    </source>
</evidence>
<organism evidence="14 15">
    <name type="scientific">Araneus ventricosus</name>
    <name type="common">Orbweaver spider</name>
    <name type="synonym">Epeira ventricosa</name>
    <dbReference type="NCBI Taxonomy" id="182803"/>
    <lineage>
        <taxon>Eukaryota</taxon>
        <taxon>Metazoa</taxon>
        <taxon>Ecdysozoa</taxon>
        <taxon>Arthropoda</taxon>
        <taxon>Chelicerata</taxon>
        <taxon>Arachnida</taxon>
        <taxon>Araneae</taxon>
        <taxon>Araneomorphae</taxon>
        <taxon>Entelegynae</taxon>
        <taxon>Araneoidea</taxon>
        <taxon>Araneidae</taxon>
        <taxon>Araneus</taxon>
    </lineage>
</organism>
<dbReference type="SUPFAM" id="SSF81324">
    <property type="entry name" value="Voltage-gated potassium channels"/>
    <property type="match status" value="1"/>
</dbReference>
<dbReference type="GO" id="GO:0005891">
    <property type="term" value="C:voltage-gated calcium channel complex"/>
    <property type="evidence" value="ECO:0007669"/>
    <property type="project" value="TreeGrafter"/>
</dbReference>
<dbReference type="Gene3D" id="1.20.120.350">
    <property type="entry name" value="Voltage-gated potassium channels. Chain C"/>
    <property type="match status" value="1"/>
</dbReference>
<dbReference type="PANTHER" id="PTHR45628:SF1">
    <property type="entry name" value="VOLTAGE-DEPENDENT CALCIUM CHANNEL TYPE D SUBUNIT ALPHA-1"/>
    <property type="match status" value="1"/>
</dbReference>
<reference evidence="14 15" key="1">
    <citation type="journal article" date="2019" name="Sci. Rep.">
        <title>Orb-weaving spider Araneus ventricosus genome elucidates the spidroin gene catalogue.</title>
        <authorList>
            <person name="Kono N."/>
            <person name="Nakamura H."/>
            <person name="Ohtoshi R."/>
            <person name="Moran D.A.P."/>
            <person name="Shinohara A."/>
            <person name="Yoshida Y."/>
            <person name="Fujiwara M."/>
            <person name="Mori M."/>
            <person name="Tomita M."/>
            <person name="Arakawa K."/>
        </authorList>
    </citation>
    <scope>NUCLEOTIDE SEQUENCE [LARGE SCALE GENOMIC DNA]</scope>
</reference>
<dbReference type="Proteomes" id="UP000499080">
    <property type="component" value="Unassembled WGS sequence"/>
</dbReference>
<gene>
    <name evidence="14" type="primary">Ca-alpha1D_4</name>
    <name evidence="14" type="ORF">AVEN_201838_1</name>
</gene>
<evidence type="ECO:0000256" key="7">
    <source>
        <dbReference type="ARBA" id="ARBA00022882"/>
    </source>
</evidence>
<proteinExistence type="predicted"/>
<keyword evidence="8 12" id="KW-1133">Transmembrane helix</keyword>
<evidence type="ECO:0000256" key="2">
    <source>
        <dbReference type="ARBA" id="ARBA00022448"/>
    </source>
</evidence>
<keyword evidence="6" id="KW-0106">Calcium</keyword>
<keyword evidence="4" id="KW-0107">Calcium channel</keyword>
<dbReference type="PANTHER" id="PTHR45628">
    <property type="entry name" value="VOLTAGE-DEPENDENT CALCIUM CHANNEL TYPE A SUBUNIT ALPHA-1"/>
    <property type="match status" value="1"/>
</dbReference>
<feature type="transmembrane region" description="Helical" evidence="12">
    <location>
        <begin position="52"/>
        <end position="71"/>
    </location>
</feature>
<dbReference type="OrthoDB" id="6436706at2759"/>
<keyword evidence="5 12" id="KW-0812">Transmembrane</keyword>
<dbReference type="InterPro" id="IPR005821">
    <property type="entry name" value="Ion_trans_dom"/>
</dbReference>
<feature type="domain" description="Ion transport" evidence="13">
    <location>
        <begin position="12"/>
        <end position="95"/>
    </location>
</feature>
<evidence type="ECO:0000256" key="4">
    <source>
        <dbReference type="ARBA" id="ARBA00022673"/>
    </source>
</evidence>
<evidence type="ECO:0000256" key="1">
    <source>
        <dbReference type="ARBA" id="ARBA00004141"/>
    </source>
</evidence>
<evidence type="ECO:0000256" key="6">
    <source>
        <dbReference type="ARBA" id="ARBA00022837"/>
    </source>
</evidence>
<name>A0A4Y2HWB4_ARAVE</name>
<keyword evidence="7" id="KW-0851">Voltage-gated channel</keyword>
<keyword evidence="2" id="KW-0813">Transport</keyword>
<keyword evidence="11" id="KW-0407">Ion channel</keyword>
<evidence type="ECO:0000256" key="3">
    <source>
        <dbReference type="ARBA" id="ARBA00022568"/>
    </source>
</evidence>
<dbReference type="EMBL" id="BGPR01002214">
    <property type="protein sequence ID" value="GBM69807.1"/>
    <property type="molecule type" value="Genomic_DNA"/>
</dbReference>
<evidence type="ECO:0000256" key="11">
    <source>
        <dbReference type="ARBA" id="ARBA00023303"/>
    </source>
</evidence>
<evidence type="ECO:0000313" key="15">
    <source>
        <dbReference type="Proteomes" id="UP000499080"/>
    </source>
</evidence>
<evidence type="ECO:0000256" key="12">
    <source>
        <dbReference type="SAM" id="Phobius"/>
    </source>
</evidence>
<dbReference type="InterPro" id="IPR027359">
    <property type="entry name" value="Volt_channel_dom_sf"/>
</dbReference>
<dbReference type="GO" id="GO:0008331">
    <property type="term" value="F:high voltage-gated calcium channel activity"/>
    <property type="evidence" value="ECO:0007669"/>
    <property type="project" value="TreeGrafter"/>
</dbReference>
<dbReference type="InterPro" id="IPR050599">
    <property type="entry name" value="VDCC_alpha-1_subunit"/>
</dbReference>
<evidence type="ECO:0000259" key="13">
    <source>
        <dbReference type="Pfam" id="PF00520"/>
    </source>
</evidence>
<evidence type="ECO:0000256" key="9">
    <source>
        <dbReference type="ARBA" id="ARBA00023065"/>
    </source>
</evidence>
<dbReference type="GO" id="GO:0098703">
    <property type="term" value="P:calcium ion import across plasma membrane"/>
    <property type="evidence" value="ECO:0007669"/>
    <property type="project" value="TreeGrafter"/>
</dbReference>
<comment type="caution">
    <text evidence="14">The sequence shown here is derived from an EMBL/GenBank/DDBJ whole genome shotgun (WGS) entry which is preliminary data.</text>
</comment>
<evidence type="ECO:0000313" key="14">
    <source>
        <dbReference type="EMBL" id="GBM69807.1"/>
    </source>
</evidence>
<sequence length="209" mass="24103">MPVVVLDLFFCRPFEYLILLTIFCNCVALAIYTPHACMDSNRLNHYLEKTEYLFLVIFMIECIMKIIAYGFLFHPGAYLRSGWNFLDFVIVIIGLKARNQFVTVQQGLFLANERNKTWLIQLLTQKMASEGIETRVSTGDCDTYIVRSRLEKAISHPVVFITGQDVDLVVLLIALAPPESNIYFMKSGKRKVEDKLFTTRKLQKELSFP</sequence>
<protein>
    <submittedName>
        <fullName evidence="14">Voltage-dependent calcium channel type D subunit alpha-1</fullName>
    </submittedName>
</protein>
<keyword evidence="9" id="KW-0406">Ion transport</keyword>